<dbReference type="RefSeq" id="WP_094021967.1">
    <property type="nucleotide sequence ID" value="NZ_FXYF01000008.1"/>
</dbReference>
<feature type="transmembrane region" description="Helical" evidence="1">
    <location>
        <begin position="244"/>
        <end position="262"/>
    </location>
</feature>
<feature type="transmembrane region" description="Helical" evidence="1">
    <location>
        <begin position="301"/>
        <end position="325"/>
    </location>
</feature>
<keyword evidence="1" id="KW-0812">Transmembrane</keyword>
<dbReference type="GO" id="GO:0010468">
    <property type="term" value="P:regulation of gene expression"/>
    <property type="evidence" value="ECO:0007669"/>
    <property type="project" value="InterPro"/>
</dbReference>
<keyword evidence="2" id="KW-0560">Oxidoreductase</keyword>
<keyword evidence="1" id="KW-0472">Membrane</keyword>
<dbReference type="NCBIfam" id="TIGR03082">
    <property type="entry name" value="Gneg_AbrB_dup"/>
    <property type="match status" value="1"/>
</dbReference>
<feature type="transmembrane region" description="Helical" evidence="1">
    <location>
        <begin position="92"/>
        <end position="114"/>
    </location>
</feature>
<gene>
    <name evidence="2" type="ORF">MAA8898_03170</name>
</gene>
<evidence type="ECO:0000313" key="3">
    <source>
        <dbReference type="Proteomes" id="UP000207598"/>
    </source>
</evidence>
<dbReference type="OrthoDB" id="7157734at2"/>
<reference evidence="2 3" key="1">
    <citation type="submission" date="2017-05" db="EMBL/GenBank/DDBJ databases">
        <authorList>
            <person name="Song R."/>
            <person name="Chenine A.L."/>
            <person name="Ruprecht R.M."/>
        </authorList>
    </citation>
    <scope>NUCLEOTIDE SEQUENCE [LARGE SCALE GENOMIC DNA]</scope>
    <source>
        <strain evidence="2 3">CECT 8898</strain>
    </source>
</reference>
<name>A0A238KT58_9RHOB</name>
<feature type="transmembrane region" description="Helical" evidence="1">
    <location>
        <begin position="194"/>
        <end position="212"/>
    </location>
</feature>
<evidence type="ECO:0000313" key="2">
    <source>
        <dbReference type="EMBL" id="SMX45216.1"/>
    </source>
</evidence>
<dbReference type="Proteomes" id="UP000207598">
    <property type="component" value="Unassembled WGS sequence"/>
</dbReference>
<dbReference type="InterPro" id="IPR017516">
    <property type="entry name" value="AbrB_dup"/>
</dbReference>
<dbReference type="PIRSF" id="PIRSF038991">
    <property type="entry name" value="Protein_AbrB"/>
    <property type="match status" value="1"/>
</dbReference>
<accession>A0A238KT58</accession>
<dbReference type="InterPro" id="IPR007820">
    <property type="entry name" value="AbrB_fam"/>
</dbReference>
<feature type="transmembrane region" description="Helical" evidence="1">
    <location>
        <begin position="156"/>
        <end position="174"/>
    </location>
</feature>
<dbReference type="PANTHER" id="PTHR38457:SF1">
    <property type="entry name" value="REGULATOR ABRB-RELATED"/>
    <property type="match status" value="1"/>
</dbReference>
<feature type="transmembrane region" description="Helical" evidence="1">
    <location>
        <begin position="274"/>
        <end position="295"/>
    </location>
</feature>
<keyword evidence="3" id="KW-1185">Reference proteome</keyword>
<feature type="transmembrane region" description="Helical" evidence="1">
    <location>
        <begin position="36"/>
        <end position="56"/>
    </location>
</feature>
<evidence type="ECO:0000256" key="1">
    <source>
        <dbReference type="SAM" id="Phobius"/>
    </source>
</evidence>
<proteinExistence type="predicted"/>
<organism evidence="2 3">
    <name type="scientific">Maliponia aquimaris</name>
    <dbReference type="NCBI Taxonomy" id="1673631"/>
    <lineage>
        <taxon>Bacteria</taxon>
        <taxon>Pseudomonadati</taxon>
        <taxon>Pseudomonadota</taxon>
        <taxon>Alphaproteobacteria</taxon>
        <taxon>Rhodobacterales</taxon>
        <taxon>Paracoccaceae</taxon>
        <taxon>Maliponia</taxon>
    </lineage>
</organism>
<keyword evidence="1" id="KW-1133">Transmembrane helix</keyword>
<dbReference type="Pfam" id="PF05145">
    <property type="entry name" value="AbrB"/>
    <property type="match status" value="1"/>
</dbReference>
<dbReference type="GO" id="GO:0016020">
    <property type="term" value="C:membrane"/>
    <property type="evidence" value="ECO:0007669"/>
    <property type="project" value="InterPro"/>
</dbReference>
<protein>
    <submittedName>
        <fullName evidence="2">Putative ammonia monooxygenase</fullName>
    </submittedName>
</protein>
<dbReference type="PANTHER" id="PTHR38457">
    <property type="entry name" value="REGULATOR ABRB-RELATED"/>
    <property type="match status" value="1"/>
</dbReference>
<sequence>MMPLPPFRQVWQTALMLVFGALGGLAASYLHLPMPWMLGGLVSSAVMVLGWTPPFLRDYGFPMPFRTAFVALIGVMIGTQVTAELLSLAGDLVWTMAGLMVFIVLAHAGNVLIFRRIGGYDRATAFYSGTPGGLMESIVMGEGAGADARILTAQQFLRIIVVITLLPLGLSLWLGEPVGSAAGLSAASDKGPVTPLTLVLICVAAGLGLWGGRIGRLPAAQLSGPMILAALATVTGVLDLHLPVWLIAAAQLVIGVSLGMRFKGANLALLRRCLSLSLISVGYMLVLGAAMSLALHQITGIQWLHLFISFAPGGVAEMSVVALSLAANPALVSLHHVARILMTVLELGVAARLMGLRRS</sequence>
<feature type="transmembrane region" description="Helical" evidence="1">
    <location>
        <begin position="219"/>
        <end position="238"/>
    </location>
</feature>
<keyword evidence="2" id="KW-0503">Monooxygenase</keyword>
<dbReference type="EMBL" id="FXYF01000008">
    <property type="protein sequence ID" value="SMX45216.1"/>
    <property type="molecule type" value="Genomic_DNA"/>
</dbReference>
<dbReference type="GO" id="GO:0004497">
    <property type="term" value="F:monooxygenase activity"/>
    <property type="evidence" value="ECO:0007669"/>
    <property type="project" value="UniProtKB-KW"/>
</dbReference>
<dbReference type="AlphaFoldDB" id="A0A238KT58"/>